<dbReference type="InterPro" id="IPR022764">
    <property type="entry name" value="Peptidase_S54_rhomboid_dom"/>
</dbReference>
<evidence type="ECO:0000256" key="2">
    <source>
        <dbReference type="ARBA" id="ARBA00022475"/>
    </source>
</evidence>
<dbReference type="GO" id="GO:0016020">
    <property type="term" value="C:membrane"/>
    <property type="evidence" value="ECO:0007669"/>
    <property type="project" value="UniProtKB-SubCell"/>
</dbReference>
<proteinExistence type="predicted"/>
<dbReference type="Gene3D" id="1.20.1540.10">
    <property type="entry name" value="Rhomboid-like"/>
    <property type="match status" value="1"/>
</dbReference>
<accession>A0A238KTC1</accession>
<evidence type="ECO:0000256" key="1">
    <source>
        <dbReference type="ARBA" id="ARBA00004141"/>
    </source>
</evidence>
<evidence type="ECO:0000256" key="6">
    <source>
        <dbReference type="ARBA" id="ARBA00023136"/>
    </source>
</evidence>
<dbReference type="PANTHER" id="PTHR43066">
    <property type="entry name" value="RHOMBOID-RELATED PROTEIN"/>
    <property type="match status" value="1"/>
</dbReference>
<keyword evidence="4 7" id="KW-0812">Transmembrane</keyword>
<organism evidence="9 10">
    <name type="scientific">Pelagimonas varians</name>
    <dbReference type="NCBI Taxonomy" id="696760"/>
    <lineage>
        <taxon>Bacteria</taxon>
        <taxon>Pseudomonadati</taxon>
        <taxon>Pseudomonadota</taxon>
        <taxon>Alphaproteobacteria</taxon>
        <taxon>Rhodobacterales</taxon>
        <taxon>Roseobacteraceae</taxon>
        <taxon>Pelagimonas</taxon>
    </lineage>
</organism>
<feature type="transmembrane region" description="Helical" evidence="7">
    <location>
        <begin position="115"/>
        <end position="133"/>
    </location>
</feature>
<name>A0A238KTC1_9RHOB</name>
<reference evidence="9 10" key="1">
    <citation type="submission" date="2017-05" db="EMBL/GenBank/DDBJ databases">
        <authorList>
            <person name="Song R."/>
            <person name="Chenine A.L."/>
            <person name="Ruprecht R.M."/>
        </authorList>
    </citation>
    <scope>NUCLEOTIDE SEQUENCE [LARGE SCALE GENOMIC DNA]</scope>
    <source>
        <strain evidence="9 10">CECT 8663</strain>
    </source>
</reference>
<dbReference type="OrthoDB" id="7836448at2"/>
<evidence type="ECO:0000256" key="7">
    <source>
        <dbReference type="SAM" id="Phobius"/>
    </source>
</evidence>
<evidence type="ECO:0000313" key="10">
    <source>
        <dbReference type="Proteomes" id="UP000220836"/>
    </source>
</evidence>
<dbReference type="InterPro" id="IPR035952">
    <property type="entry name" value="Rhomboid-like_sf"/>
</dbReference>
<dbReference type="EMBL" id="FXYH01000011">
    <property type="protein sequence ID" value="SMX45392.1"/>
    <property type="molecule type" value="Genomic_DNA"/>
</dbReference>
<keyword evidence="5 7" id="KW-1133">Transmembrane helix</keyword>
<feature type="transmembrane region" description="Helical" evidence="7">
    <location>
        <begin position="80"/>
        <end position="103"/>
    </location>
</feature>
<dbReference type="RefSeq" id="WP_097805563.1">
    <property type="nucleotide sequence ID" value="NZ_FXYH01000011.1"/>
</dbReference>
<feature type="domain" description="Peptidase S54 rhomboid" evidence="8">
    <location>
        <begin position="75"/>
        <end position="214"/>
    </location>
</feature>
<dbReference type="AlphaFoldDB" id="A0A238KTC1"/>
<evidence type="ECO:0000313" key="9">
    <source>
        <dbReference type="EMBL" id="SMX45392.1"/>
    </source>
</evidence>
<dbReference type="Pfam" id="PF01694">
    <property type="entry name" value="Rhomboid"/>
    <property type="match status" value="1"/>
</dbReference>
<feature type="transmembrane region" description="Helical" evidence="7">
    <location>
        <begin position="172"/>
        <end position="191"/>
    </location>
</feature>
<keyword evidence="10" id="KW-1185">Reference proteome</keyword>
<feature type="transmembrane region" description="Helical" evidence="7">
    <location>
        <begin position="12"/>
        <end position="31"/>
    </location>
</feature>
<dbReference type="PANTHER" id="PTHR43066:SF26">
    <property type="entry name" value="RHOMBOID PROTEASE GLPG"/>
    <property type="match status" value="1"/>
</dbReference>
<feature type="transmembrane region" description="Helical" evidence="7">
    <location>
        <begin position="139"/>
        <end position="160"/>
    </location>
</feature>
<dbReference type="GO" id="GO:0004252">
    <property type="term" value="F:serine-type endopeptidase activity"/>
    <property type="evidence" value="ECO:0007669"/>
    <property type="project" value="InterPro"/>
</dbReference>
<sequence>MTHPHNESPVNPLPPVVIALFLVMAGVELAFNLGERGLIGGKTSAGWRVEGWERFGFSDRVFEWMIQTGQWPIEHLIRFVAYPFIHGSFVHGMFAMVILLAMGKIVAEALGAVKFVLIYFGSAAVGALAYGVFLDDPRILIGAYPAAYGLIGGFTYFMWAKLGVLGAPQIRAFSLIGMLLFIQFIFALLFGGDNTWVAELAGFVTGLGMTVLLAPGGVAHLVSIIRRR</sequence>
<dbReference type="Proteomes" id="UP000220836">
    <property type="component" value="Unassembled WGS sequence"/>
</dbReference>
<evidence type="ECO:0000256" key="3">
    <source>
        <dbReference type="ARBA" id="ARBA00022519"/>
    </source>
</evidence>
<comment type="subcellular location">
    <subcellularLocation>
        <location evidence="1">Membrane</location>
        <topology evidence="1">Multi-pass membrane protein</topology>
    </subcellularLocation>
</comment>
<evidence type="ECO:0000256" key="4">
    <source>
        <dbReference type="ARBA" id="ARBA00022692"/>
    </source>
</evidence>
<feature type="transmembrane region" description="Helical" evidence="7">
    <location>
        <begin position="203"/>
        <end position="225"/>
    </location>
</feature>
<keyword evidence="2" id="KW-1003">Cell membrane</keyword>
<protein>
    <submittedName>
        <fullName evidence="9">Rhomboid family protein</fullName>
    </submittedName>
</protein>
<gene>
    <name evidence="9" type="ORF">PEV8663_03030</name>
</gene>
<dbReference type="SUPFAM" id="SSF144091">
    <property type="entry name" value="Rhomboid-like"/>
    <property type="match status" value="1"/>
</dbReference>
<keyword evidence="6 7" id="KW-0472">Membrane</keyword>
<evidence type="ECO:0000256" key="5">
    <source>
        <dbReference type="ARBA" id="ARBA00022989"/>
    </source>
</evidence>
<keyword evidence="3" id="KW-0997">Cell inner membrane</keyword>
<evidence type="ECO:0000259" key="8">
    <source>
        <dbReference type="Pfam" id="PF01694"/>
    </source>
</evidence>